<name>A0A445DLQ1_ARAHY</name>
<reference evidence="2 3" key="1">
    <citation type="submission" date="2019-01" db="EMBL/GenBank/DDBJ databases">
        <title>Sequencing of cultivated peanut Arachis hypogaea provides insights into genome evolution and oil improvement.</title>
        <authorList>
            <person name="Chen X."/>
        </authorList>
    </citation>
    <scope>NUCLEOTIDE SEQUENCE [LARGE SCALE GENOMIC DNA]</scope>
    <source>
        <strain evidence="3">cv. Fuhuasheng</strain>
        <tissue evidence="2">Leaves</tissue>
    </source>
</reference>
<dbReference type="Pfam" id="PF10551">
    <property type="entry name" value="MULE"/>
    <property type="match status" value="1"/>
</dbReference>
<feature type="domain" description="MULE transposase" evidence="1">
    <location>
        <begin position="84"/>
        <end position="164"/>
    </location>
</feature>
<dbReference type="STRING" id="3818.A0A445DLQ1"/>
<evidence type="ECO:0000313" key="2">
    <source>
        <dbReference type="EMBL" id="RYR64109.1"/>
    </source>
</evidence>
<dbReference type="PANTHER" id="PTHR47718:SF13">
    <property type="entry name" value="OS09G0290500 PROTEIN"/>
    <property type="match status" value="1"/>
</dbReference>
<organism evidence="2 3">
    <name type="scientific">Arachis hypogaea</name>
    <name type="common">Peanut</name>
    <dbReference type="NCBI Taxonomy" id="3818"/>
    <lineage>
        <taxon>Eukaryota</taxon>
        <taxon>Viridiplantae</taxon>
        <taxon>Streptophyta</taxon>
        <taxon>Embryophyta</taxon>
        <taxon>Tracheophyta</taxon>
        <taxon>Spermatophyta</taxon>
        <taxon>Magnoliopsida</taxon>
        <taxon>eudicotyledons</taxon>
        <taxon>Gunneridae</taxon>
        <taxon>Pentapetalae</taxon>
        <taxon>rosids</taxon>
        <taxon>fabids</taxon>
        <taxon>Fabales</taxon>
        <taxon>Fabaceae</taxon>
        <taxon>Papilionoideae</taxon>
        <taxon>50 kb inversion clade</taxon>
        <taxon>dalbergioids sensu lato</taxon>
        <taxon>Dalbergieae</taxon>
        <taxon>Pterocarpus clade</taxon>
        <taxon>Arachis</taxon>
    </lineage>
</organism>
<dbReference type="EMBL" id="SDMP01000003">
    <property type="protein sequence ID" value="RYR64109.1"/>
    <property type="molecule type" value="Genomic_DNA"/>
</dbReference>
<evidence type="ECO:0000259" key="1">
    <source>
        <dbReference type="Pfam" id="PF10551"/>
    </source>
</evidence>
<dbReference type="InterPro" id="IPR018289">
    <property type="entry name" value="MULE_transposase_dom"/>
</dbReference>
<evidence type="ECO:0000313" key="3">
    <source>
        <dbReference type="Proteomes" id="UP000289738"/>
    </source>
</evidence>
<keyword evidence="3" id="KW-1185">Reference proteome</keyword>
<proteinExistence type="predicted"/>
<gene>
    <name evidence="2" type="ORF">Ahy_A03g010252</name>
</gene>
<dbReference type="AlphaFoldDB" id="A0A445DLQ1"/>
<dbReference type="Proteomes" id="UP000289738">
    <property type="component" value="Chromosome A03"/>
</dbReference>
<accession>A0A445DLQ1</accession>
<comment type="caution">
    <text evidence="2">The sequence shown here is derived from an EMBL/GenBank/DDBJ whole genome shotgun (WGS) entry which is preliminary data.</text>
</comment>
<protein>
    <recommendedName>
        <fullName evidence="1">MULE transposase domain-containing protein</fullName>
    </recommendedName>
</protein>
<dbReference type="PANTHER" id="PTHR47718">
    <property type="entry name" value="OS01G0519700 PROTEIN"/>
    <property type="match status" value="1"/>
</dbReference>
<sequence>MFVCRTIENDDEVGIRPSKRYQSFIVTIGGHDDAKVFRKYLLRLKENNHNFFYEIEPEVNHSIKNTFWADAKSQSAFEYFGKISFDTTYNTNRYLLYNLIFGSFVDVNHHEIQSFKWLFECWLGYMGGKVPKGILTECALMQRDIELCMPTIVHMWCIWHIMKKIPHKLNGYKRHEEIEQEMSHAI</sequence>